<feature type="region of interest" description="Disordered" evidence="2">
    <location>
        <begin position="276"/>
        <end position="295"/>
    </location>
</feature>
<keyword evidence="4" id="KW-1185">Reference proteome</keyword>
<name>A0A937G1Y3_9BACT</name>
<gene>
    <name evidence="3" type="ORF">JMN32_22930</name>
</gene>
<evidence type="ECO:0000313" key="4">
    <source>
        <dbReference type="Proteomes" id="UP000614216"/>
    </source>
</evidence>
<dbReference type="RefSeq" id="WP_202858717.1">
    <property type="nucleotide sequence ID" value="NZ_JAEUGD010000066.1"/>
</dbReference>
<comment type="caution">
    <text evidence="3">The sequence shown here is derived from an EMBL/GenBank/DDBJ whole genome shotgun (WGS) entry which is preliminary data.</text>
</comment>
<dbReference type="SMART" id="SM00028">
    <property type="entry name" value="TPR"/>
    <property type="match status" value="2"/>
</dbReference>
<dbReference type="InterPro" id="IPR019734">
    <property type="entry name" value="TPR_rpt"/>
</dbReference>
<dbReference type="InterPro" id="IPR011990">
    <property type="entry name" value="TPR-like_helical_dom_sf"/>
</dbReference>
<feature type="repeat" description="TPR" evidence="1">
    <location>
        <begin position="95"/>
        <end position="128"/>
    </location>
</feature>
<evidence type="ECO:0000256" key="2">
    <source>
        <dbReference type="SAM" id="MobiDB-lite"/>
    </source>
</evidence>
<reference evidence="3" key="1">
    <citation type="submission" date="2021-01" db="EMBL/GenBank/DDBJ databases">
        <title>Fulvivirga kasyanovii gen. nov., sp nov., a novel member of the phylum Bacteroidetes isolated from seawater in a mussel farm.</title>
        <authorList>
            <person name="Zhao L.-H."/>
            <person name="Wang Z.-J."/>
        </authorList>
    </citation>
    <scope>NUCLEOTIDE SEQUENCE</scope>
    <source>
        <strain evidence="3">29W222</strain>
    </source>
</reference>
<feature type="compositionally biased region" description="Basic and acidic residues" evidence="2">
    <location>
        <begin position="145"/>
        <end position="229"/>
    </location>
</feature>
<keyword evidence="1" id="KW-0802">TPR repeat</keyword>
<protein>
    <recommendedName>
        <fullName evidence="5">Tetratricopeptide repeat protein</fullName>
    </recommendedName>
</protein>
<dbReference type="AlphaFoldDB" id="A0A937G1Y3"/>
<evidence type="ECO:0000313" key="3">
    <source>
        <dbReference type="EMBL" id="MBL6449182.1"/>
    </source>
</evidence>
<proteinExistence type="predicted"/>
<dbReference type="EMBL" id="JAEUGD010000066">
    <property type="protein sequence ID" value="MBL6449182.1"/>
    <property type="molecule type" value="Genomic_DNA"/>
</dbReference>
<dbReference type="Proteomes" id="UP000614216">
    <property type="component" value="Unassembled WGS sequence"/>
</dbReference>
<sequence>MKYLLTILLVVASSWTDLDKIAKVNKLKKEAKTAYNNGNYQKALDNYLYLVDSMQVEDDNIMLNMANAYYKLKDTTNAVNNYQSVVDSKDNIIRSVAQQQLGVIANRSKKFKEALEHFKEALKADPANEEARYNYELLKKVLKEQEEQNKDQKNQDKQDQENQDQQKKDQQKKDQQKQEQQKKEDQEQQQDQEKEGKGDEKEDQEQQDKKDGEKKEDGKPKEEEKQKPEDGEESDEKNKDKQDQMSSASDKLQEMKISEEKAKMILEALKNKEIQYYQQNKRKATKPRESDKPDW</sequence>
<dbReference type="Gene3D" id="1.25.40.10">
    <property type="entry name" value="Tetratricopeptide repeat domain"/>
    <property type="match status" value="1"/>
</dbReference>
<dbReference type="PROSITE" id="PS50005">
    <property type="entry name" value="TPR"/>
    <property type="match status" value="1"/>
</dbReference>
<dbReference type="SUPFAM" id="SSF48452">
    <property type="entry name" value="TPR-like"/>
    <property type="match status" value="1"/>
</dbReference>
<accession>A0A937G1Y3</accession>
<evidence type="ECO:0000256" key="1">
    <source>
        <dbReference type="PROSITE-ProRule" id="PRU00339"/>
    </source>
</evidence>
<feature type="region of interest" description="Disordered" evidence="2">
    <location>
        <begin position="145"/>
        <end position="256"/>
    </location>
</feature>
<evidence type="ECO:0008006" key="5">
    <source>
        <dbReference type="Google" id="ProtNLM"/>
    </source>
</evidence>
<feature type="compositionally biased region" description="Basic and acidic residues" evidence="2">
    <location>
        <begin position="286"/>
        <end position="295"/>
    </location>
</feature>
<organism evidence="3 4">
    <name type="scientific">Fulvivirga marina</name>
    <dbReference type="NCBI Taxonomy" id="2494733"/>
    <lineage>
        <taxon>Bacteria</taxon>
        <taxon>Pseudomonadati</taxon>
        <taxon>Bacteroidota</taxon>
        <taxon>Cytophagia</taxon>
        <taxon>Cytophagales</taxon>
        <taxon>Fulvivirgaceae</taxon>
        <taxon>Fulvivirga</taxon>
    </lineage>
</organism>